<dbReference type="InterPro" id="IPR044930">
    <property type="entry name" value="Homing_endonuclease_His-Me"/>
</dbReference>
<proteinExistence type="predicted"/>
<comment type="caution">
    <text evidence="1">The sequence shown here is derived from an EMBL/GenBank/DDBJ whole genome shotgun (WGS) entry which is preliminary data.</text>
</comment>
<name>A0ABM8RYU8_9BACT</name>
<dbReference type="EMBL" id="CAJNBJ010000017">
    <property type="protein sequence ID" value="CAE6779363.1"/>
    <property type="molecule type" value="Genomic_DNA"/>
</dbReference>
<dbReference type="SUPFAM" id="SSF54060">
    <property type="entry name" value="His-Me finger endonucleases"/>
    <property type="match status" value="1"/>
</dbReference>
<accession>A0ABM8RYU8</accession>
<organism evidence="1 2">
    <name type="scientific">Nitrospira defluvii</name>
    <dbReference type="NCBI Taxonomy" id="330214"/>
    <lineage>
        <taxon>Bacteria</taxon>
        <taxon>Pseudomonadati</taxon>
        <taxon>Nitrospirota</taxon>
        <taxon>Nitrospiria</taxon>
        <taxon>Nitrospirales</taxon>
        <taxon>Nitrospiraceae</taxon>
        <taxon>Nitrospira</taxon>
    </lineage>
</organism>
<evidence type="ECO:0008006" key="3">
    <source>
        <dbReference type="Google" id="ProtNLM"/>
    </source>
</evidence>
<dbReference type="InterPro" id="IPR044925">
    <property type="entry name" value="His-Me_finger_sf"/>
</dbReference>
<reference evidence="1 2" key="1">
    <citation type="submission" date="2021-02" db="EMBL/GenBank/DDBJ databases">
        <authorList>
            <person name="Han P."/>
        </authorList>
    </citation>
    <scope>NUCLEOTIDE SEQUENCE [LARGE SCALE GENOMIC DNA]</scope>
    <source>
        <strain evidence="1">Candidatus Nitrospira sp. ZN2</strain>
    </source>
</reference>
<dbReference type="Proteomes" id="UP000675880">
    <property type="component" value="Unassembled WGS sequence"/>
</dbReference>
<protein>
    <recommendedName>
        <fullName evidence="3">HNH nuclease domain-containing protein</fullName>
    </recommendedName>
</protein>
<dbReference type="RefSeq" id="WP_213043463.1">
    <property type="nucleotide sequence ID" value="NZ_CAJNBJ010000017.1"/>
</dbReference>
<evidence type="ECO:0000313" key="2">
    <source>
        <dbReference type="Proteomes" id="UP000675880"/>
    </source>
</evidence>
<sequence>MLDGNDRQWLNRISAHSAGAILLNQAKERLDRETLENFAFLLQEDGALVVWGSPDGLDEVFTVRHHAATDLYLAGTIDAPVADASIPVPKRQAVFSPSFPAMIATWAIQALSRQGDLVLGIGTIRGVVADVCRQSHRKGLELAGQTLKVEPPDGGWEGYPELTNEECLARFQTKWVKNENGCHIWQGKPDQDGYGRYSAIGVQYKAHRYAYCAEFGPLNPVLTLGHECVVRLCVNPYHLHAEPQEDNTAEMWRDKRLRERAK</sequence>
<keyword evidence="2" id="KW-1185">Reference proteome</keyword>
<dbReference type="Gene3D" id="3.90.75.10">
    <property type="entry name" value="Homing Intron 3 (I-ppo) Encoded Endonuclease, Chain A"/>
    <property type="match status" value="1"/>
</dbReference>
<evidence type="ECO:0000313" key="1">
    <source>
        <dbReference type="EMBL" id="CAE6779363.1"/>
    </source>
</evidence>
<gene>
    <name evidence="1" type="ORF">NSPZN2_40677</name>
</gene>